<evidence type="ECO:0000259" key="9">
    <source>
        <dbReference type="PROSITE" id="PS51194"/>
    </source>
</evidence>
<protein>
    <recommendedName>
        <fullName evidence="7">ATP-dependent RNA helicase</fullName>
        <ecNumber evidence="7">3.6.4.13</ecNumber>
    </recommendedName>
</protein>
<dbReference type="InterPro" id="IPR014001">
    <property type="entry name" value="Helicase_ATP-bd"/>
</dbReference>
<dbReference type="PROSITE" id="PS51194">
    <property type="entry name" value="HELICASE_CTER"/>
    <property type="match status" value="1"/>
</dbReference>
<dbReference type="GO" id="GO:0005524">
    <property type="term" value="F:ATP binding"/>
    <property type="evidence" value="ECO:0007669"/>
    <property type="project" value="UniProtKB-UniRule"/>
</dbReference>
<evidence type="ECO:0000313" key="10">
    <source>
        <dbReference type="EMBL" id="RZB68633.1"/>
    </source>
</evidence>
<dbReference type="GO" id="GO:0003723">
    <property type="term" value="F:RNA binding"/>
    <property type="evidence" value="ECO:0007669"/>
    <property type="project" value="UniProtKB-UniRule"/>
</dbReference>
<evidence type="ECO:0000256" key="1">
    <source>
        <dbReference type="ARBA" id="ARBA00022741"/>
    </source>
</evidence>
<evidence type="ECO:0000256" key="7">
    <source>
        <dbReference type="RuleBase" id="RU365068"/>
    </source>
</evidence>
<evidence type="ECO:0000256" key="4">
    <source>
        <dbReference type="ARBA" id="ARBA00022840"/>
    </source>
</evidence>
<evidence type="ECO:0000256" key="5">
    <source>
        <dbReference type="ARBA" id="ARBA00022884"/>
    </source>
</evidence>
<keyword evidence="1 6" id="KW-0547">Nucleotide-binding</keyword>
<keyword evidence="5 7" id="KW-0694">RNA-binding</keyword>
<sequence length="354" mass="40028">MLFPFIQNLFTDPGGCLRALVVVPTHDFALQVKRVFDALASLLGLRIGLAAGQSSLRHEFSSLIFLPREDDGPNPGFLSSLWFQSKVNILVATLGRLVDHVNKLSLKHLRYLVVDEADRFLHEDYQSWLPTVIKLTQFGLAKIVLFAMLTRGPGRLAQLILHYLLFLSAGKMCYRLPEYLECYKLICERKVKPLYLVALLKSLGEEKCIVFTRFVESTHHLCKLLNFFGDLKIGIKEFSGLKHQQVRSKTVGEFQRREFQVLVSSDAMTRVMDVEGLRNVINYDVPKYTKTYVHRPGRTARAGQTGCCFTLMSKDEGCGGMERPLTATGALHSDVVQCHRCFPSWNTRSQGAIV</sequence>
<dbReference type="SMART" id="SM00490">
    <property type="entry name" value="HELICc"/>
    <property type="match status" value="1"/>
</dbReference>
<keyword evidence="3 6" id="KW-0347">Helicase</keyword>
<comment type="similarity">
    <text evidence="6">Belongs to the DEAD box helicase family.</text>
</comment>
<feature type="domain" description="Helicase ATP-binding" evidence="8">
    <location>
        <begin position="1"/>
        <end position="167"/>
    </location>
</feature>
<dbReference type="EMBL" id="QZWG01000014">
    <property type="protein sequence ID" value="RZB68633.1"/>
    <property type="molecule type" value="Genomic_DNA"/>
</dbReference>
<dbReference type="PANTHER" id="PTHR24031">
    <property type="entry name" value="RNA HELICASE"/>
    <property type="match status" value="1"/>
</dbReference>
<comment type="function">
    <text evidence="7">RNA helicase.</text>
</comment>
<name>A0A445H4U1_GLYSO</name>
<dbReference type="EC" id="3.6.4.13" evidence="7"/>
<evidence type="ECO:0000313" key="11">
    <source>
        <dbReference type="Proteomes" id="UP000289340"/>
    </source>
</evidence>
<comment type="domain">
    <text evidence="7">The Q motif is unique to and characteristic of the DEAD box family of RNA helicases and controls ATP binding and hydrolysis.</text>
</comment>
<proteinExistence type="inferred from homology"/>
<organism evidence="10 11">
    <name type="scientific">Glycine soja</name>
    <name type="common">Wild soybean</name>
    <dbReference type="NCBI Taxonomy" id="3848"/>
    <lineage>
        <taxon>Eukaryota</taxon>
        <taxon>Viridiplantae</taxon>
        <taxon>Streptophyta</taxon>
        <taxon>Embryophyta</taxon>
        <taxon>Tracheophyta</taxon>
        <taxon>Spermatophyta</taxon>
        <taxon>Magnoliopsida</taxon>
        <taxon>eudicotyledons</taxon>
        <taxon>Gunneridae</taxon>
        <taxon>Pentapetalae</taxon>
        <taxon>rosids</taxon>
        <taxon>fabids</taxon>
        <taxon>Fabales</taxon>
        <taxon>Fabaceae</taxon>
        <taxon>Papilionoideae</taxon>
        <taxon>50 kb inversion clade</taxon>
        <taxon>NPAAA clade</taxon>
        <taxon>indigoferoid/millettioid clade</taxon>
        <taxon>Phaseoleae</taxon>
        <taxon>Glycine</taxon>
        <taxon>Glycine subgen. Soja</taxon>
    </lineage>
</organism>
<comment type="catalytic activity">
    <reaction evidence="7">
        <text>ATP + H2O = ADP + phosphate + H(+)</text>
        <dbReference type="Rhea" id="RHEA:13065"/>
        <dbReference type="ChEBI" id="CHEBI:15377"/>
        <dbReference type="ChEBI" id="CHEBI:15378"/>
        <dbReference type="ChEBI" id="CHEBI:30616"/>
        <dbReference type="ChEBI" id="CHEBI:43474"/>
        <dbReference type="ChEBI" id="CHEBI:456216"/>
        <dbReference type="EC" id="3.6.4.13"/>
    </reaction>
</comment>
<dbReference type="Pfam" id="PF00270">
    <property type="entry name" value="DEAD"/>
    <property type="match status" value="1"/>
</dbReference>
<evidence type="ECO:0000256" key="6">
    <source>
        <dbReference type="RuleBase" id="RU000492"/>
    </source>
</evidence>
<dbReference type="CDD" id="cd18787">
    <property type="entry name" value="SF2_C_DEAD"/>
    <property type="match status" value="1"/>
</dbReference>
<accession>A0A445H4U1</accession>
<keyword evidence="2 6" id="KW-0378">Hydrolase</keyword>
<dbReference type="InterPro" id="IPR001650">
    <property type="entry name" value="Helicase_C-like"/>
</dbReference>
<keyword evidence="4 6" id="KW-0067">ATP-binding</keyword>
<dbReference type="Gene3D" id="3.40.50.300">
    <property type="entry name" value="P-loop containing nucleotide triphosphate hydrolases"/>
    <property type="match status" value="2"/>
</dbReference>
<comment type="caution">
    <text evidence="10">The sequence shown here is derived from an EMBL/GenBank/DDBJ whole genome shotgun (WGS) entry which is preliminary data.</text>
</comment>
<dbReference type="GO" id="GO:0003724">
    <property type="term" value="F:RNA helicase activity"/>
    <property type="evidence" value="ECO:0007669"/>
    <property type="project" value="UniProtKB-EC"/>
</dbReference>
<evidence type="ECO:0000256" key="3">
    <source>
        <dbReference type="ARBA" id="ARBA00022806"/>
    </source>
</evidence>
<dbReference type="InterPro" id="IPR000629">
    <property type="entry name" value="RNA-helicase_DEAD-box_CS"/>
</dbReference>
<dbReference type="Proteomes" id="UP000289340">
    <property type="component" value="Chromosome 14"/>
</dbReference>
<keyword evidence="11" id="KW-1185">Reference proteome</keyword>
<dbReference type="AlphaFoldDB" id="A0A445H4U1"/>
<feature type="domain" description="Helicase C-terminal" evidence="9">
    <location>
        <begin position="195"/>
        <end position="350"/>
    </location>
</feature>
<dbReference type="PROSITE" id="PS00039">
    <property type="entry name" value="DEAD_ATP_HELICASE"/>
    <property type="match status" value="1"/>
</dbReference>
<dbReference type="Pfam" id="PF00271">
    <property type="entry name" value="Helicase_C"/>
    <property type="match status" value="1"/>
</dbReference>
<reference evidence="10 11" key="1">
    <citation type="submission" date="2018-09" db="EMBL/GenBank/DDBJ databases">
        <title>A high-quality reference genome of wild soybean provides a powerful tool to mine soybean genomes.</title>
        <authorList>
            <person name="Xie M."/>
            <person name="Chung C.Y.L."/>
            <person name="Li M.-W."/>
            <person name="Wong F.-L."/>
            <person name="Chan T.-F."/>
            <person name="Lam H.-M."/>
        </authorList>
    </citation>
    <scope>NUCLEOTIDE SEQUENCE [LARGE SCALE GENOMIC DNA]</scope>
    <source>
        <strain evidence="11">cv. W05</strain>
        <tissue evidence="10">Hypocotyl of etiolated seedlings</tissue>
    </source>
</reference>
<evidence type="ECO:0000259" key="8">
    <source>
        <dbReference type="PROSITE" id="PS51192"/>
    </source>
</evidence>
<evidence type="ECO:0000256" key="2">
    <source>
        <dbReference type="ARBA" id="ARBA00022801"/>
    </source>
</evidence>
<gene>
    <name evidence="10" type="ORF">D0Y65_038415</name>
</gene>
<dbReference type="GO" id="GO:0016787">
    <property type="term" value="F:hydrolase activity"/>
    <property type="evidence" value="ECO:0007669"/>
    <property type="project" value="UniProtKB-KW"/>
</dbReference>
<dbReference type="PROSITE" id="PS51192">
    <property type="entry name" value="HELICASE_ATP_BIND_1"/>
    <property type="match status" value="1"/>
</dbReference>
<dbReference type="InterPro" id="IPR027417">
    <property type="entry name" value="P-loop_NTPase"/>
</dbReference>
<dbReference type="SUPFAM" id="SSF52540">
    <property type="entry name" value="P-loop containing nucleoside triphosphate hydrolases"/>
    <property type="match status" value="1"/>
</dbReference>
<dbReference type="InterPro" id="IPR011545">
    <property type="entry name" value="DEAD/DEAH_box_helicase_dom"/>
</dbReference>